<accession>A0A6J4MN61</accession>
<sequence>MSVVLLLDNRDELARFRQLQTDIPSLQTNIQVSLGQRP</sequence>
<gene>
    <name evidence="1" type="ORF">AVDCRST_MAG93-7754</name>
</gene>
<protein>
    <submittedName>
        <fullName evidence="1">Uncharacterized protein</fullName>
    </submittedName>
</protein>
<dbReference type="EMBL" id="CADCTR010002611">
    <property type="protein sequence ID" value="CAA9362699.1"/>
    <property type="molecule type" value="Genomic_DNA"/>
</dbReference>
<organism evidence="1">
    <name type="scientific">uncultured Chloroflexia bacterium</name>
    <dbReference type="NCBI Taxonomy" id="1672391"/>
    <lineage>
        <taxon>Bacteria</taxon>
        <taxon>Bacillati</taxon>
        <taxon>Chloroflexota</taxon>
        <taxon>Chloroflexia</taxon>
        <taxon>environmental samples</taxon>
    </lineage>
</organism>
<proteinExistence type="predicted"/>
<dbReference type="AlphaFoldDB" id="A0A6J4MN61"/>
<evidence type="ECO:0000313" key="1">
    <source>
        <dbReference type="EMBL" id="CAA9362699.1"/>
    </source>
</evidence>
<name>A0A6J4MN61_9CHLR</name>
<reference evidence="1" key="1">
    <citation type="submission" date="2020-02" db="EMBL/GenBank/DDBJ databases">
        <authorList>
            <person name="Meier V. D."/>
        </authorList>
    </citation>
    <scope>NUCLEOTIDE SEQUENCE</scope>
    <source>
        <strain evidence="1">AVDCRST_MAG93</strain>
    </source>
</reference>